<feature type="compositionally biased region" description="Low complexity" evidence="9">
    <location>
        <begin position="85"/>
        <end position="107"/>
    </location>
</feature>
<dbReference type="Pfam" id="PF00069">
    <property type="entry name" value="Pkinase"/>
    <property type="match status" value="1"/>
</dbReference>
<feature type="domain" description="Ig-like" evidence="11">
    <location>
        <begin position="2542"/>
        <end position="2632"/>
    </location>
</feature>
<dbReference type="SMART" id="SM00409">
    <property type="entry name" value="IG"/>
    <property type="match status" value="60"/>
</dbReference>
<accession>A0A0N5AFV9</accession>
<feature type="domain" description="Ig-like" evidence="11">
    <location>
        <begin position="2836"/>
        <end position="2927"/>
    </location>
</feature>
<dbReference type="InterPro" id="IPR000719">
    <property type="entry name" value="Prot_kinase_dom"/>
</dbReference>
<dbReference type="GO" id="GO:0005524">
    <property type="term" value="F:ATP binding"/>
    <property type="evidence" value="ECO:0007669"/>
    <property type="project" value="InterPro"/>
</dbReference>
<feature type="domain" description="Ig-like" evidence="11">
    <location>
        <begin position="3536"/>
        <end position="3625"/>
    </location>
</feature>
<dbReference type="SMART" id="SM00060">
    <property type="entry name" value="FN3"/>
    <property type="match status" value="1"/>
</dbReference>
<evidence type="ECO:0000313" key="14">
    <source>
        <dbReference type="WBParaSite" id="SMUV_0000318001-mRNA-1"/>
    </source>
</evidence>
<dbReference type="InterPro" id="IPR013098">
    <property type="entry name" value="Ig_I-set"/>
</dbReference>
<keyword evidence="7" id="KW-0514">Muscle protein</keyword>
<comment type="subcellular location">
    <subcellularLocation>
        <location evidence="1">Cytoplasm</location>
        <location evidence="1">Myofibril</location>
        <location evidence="1">Sarcomere</location>
        <location evidence="1">A band</location>
    </subcellularLocation>
</comment>
<dbReference type="SMART" id="SM00408">
    <property type="entry name" value="IGc2"/>
    <property type="match status" value="46"/>
</dbReference>
<feature type="domain" description="Ig-like" evidence="11">
    <location>
        <begin position="1122"/>
        <end position="1214"/>
    </location>
</feature>
<dbReference type="InterPro" id="IPR036179">
    <property type="entry name" value="Ig-like_dom_sf"/>
</dbReference>
<evidence type="ECO:0000259" key="11">
    <source>
        <dbReference type="PROSITE" id="PS50835"/>
    </source>
</evidence>
<feature type="domain" description="Ig-like" evidence="11">
    <location>
        <begin position="6204"/>
        <end position="6297"/>
    </location>
</feature>
<evidence type="ECO:0000256" key="7">
    <source>
        <dbReference type="ARBA" id="ARBA00023179"/>
    </source>
</evidence>
<dbReference type="InterPro" id="IPR013106">
    <property type="entry name" value="Ig_V-set"/>
</dbReference>
<feature type="domain" description="Ig-like" evidence="11">
    <location>
        <begin position="1413"/>
        <end position="1513"/>
    </location>
</feature>
<evidence type="ECO:0000256" key="9">
    <source>
        <dbReference type="SAM" id="MobiDB-lite"/>
    </source>
</evidence>
<dbReference type="GO" id="GO:0031672">
    <property type="term" value="C:A band"/>
    <property type="evidence" value="ECO:0007669"/>
    <property type="project" value="UniProtKB-SubCell"/>
</dbReference>
<feature type="domain" description="Ig-like" evidence="11">
    <location>
        <begin position="1948"/>
        <end position="2037"/>
    </location>
</feature>
<dbReference type="STRING" id="451379.A0A0N5AFV9"/>
<feature type="domain" description="Ig-like" evidence="11">
    <location>
        <begin position="5827"/>
        <end position="5916"/>
    </location>
</feature>
<feature type="domain" description="Ig-like" evidence="11">
    <location>
        <begin position="1607"/>
        <end position="1698"/>
    </location>
</feature>
<feature type="domain" description="Ig-like" evidence="11">
    <location>
        <begin position="2444"/>
        <end position="2534"/>
    </location>
</feature>
<feature type="domain" description="Ig-like" evidence="11">
    <location>
        <begin position="5938"/>
        <end position="6027"/>
    </location>
</feature>
<dbReference type="Proteomes" id="UP000046393">
    <property type="component" value="Unplaced"/>
</dbReference>
<feature type="domain" description="Ig-like" evidence="11">
    <location>
        <begin position="2152"/>
        <end position="2241"/>
    </location>
</feature>
<dbReference type="SUPFAM" id="SSF56112">
    <property type="entry name" value="Protein kinase-like (PK-like)"/>
    <property type="match status" value="1"/>
</dbReference>
<evidence type="ECO:0000256" key="6">
    <source>
        <dbReference type="ARBA" id="ARBA00023157"/>
    </source>
</evidence>
<feature type="region of interest" description="Disordered" evidence="9">
    <location>
        <begin position="2124"/>
        <end position="2159"/>
    </location>
</feature>
<sequence length="6713" mass="743345">MTLRCLYIIELSECEEGGLELVDPSWSADQDLTETETTAPETEMNISDVRSEFSEYSSVSRKSSMFTGPEEGPPRKKVKSPPVISPTGSSTSLYSGGSSSVDWTTTGTTLEMQGTRVTRTQYGFRTLQESSAKMCLKVTGYPLPVITWYKDDHLLQEDNRHTFYADEDGFFALTIDPVQVEDTGRYTCMATNEYGQASTSAFFKVIKVEKEAAPPAFVNTLKDQEVKEGEVACFECEVEGWPEPELMWLVDDQPLRPSHDFKLDYDGQNARLEIRDAQPEDTGTYTIRIKNEYGSAESNAKLVVEPDPDRNHVAPEFQTQLEDVECNEGDDVRFKTVLTGDPVPEVSWLVNGNPLSESDKIKFICEDGICILTIKNVTRHFGGIVSCMGVNRLGSQICEGHLKVRIPPFPPQFDRPLEDRFVQEGAQIIYDIDVSGYPEPTLSFFFKRKQIVSGEDGVEIINRGEGIYRIEIAAADIKKHDGEFACIAVNEHGQAETRARVVVESVDEESRSAPTFVKDIEDQKVKYGETATFETSVRGNPKPEVSWYINGYRVDDSVPGVQIETTDMNHKILIDSSQYAGTVLCRAENIVGRYETKAKLIILNSEKQKKKPVIKENLKDESVVEGSAATFEVEIDAEPQATYRWLINDIVVEESENIHIREFDGSCKLELVNIALNQAGTVKFVAENCEGSCESMAKLTVTKKPYSPKFDLKPKNVTVVRGSEAVFEAKAEAIPEPTYTWAIDGRKIRLTTTGARTELIGGVSVLKLQTDIWSSGTVTVTAENSMGCDEAGAKLTVEEESSNKTETFKTETHETSEFHEQTTIETSTEHQSTADHNIKIKRSIYDQHVKTGETAQFEAAFENVESVEWYNNGKLLSNDMPGVRVTNESYESRLNIDSSQYAGTITVRAKNGTEVAEISANLVVDDEKSAPQMKKTLESINLSVGETLRMEVTADKESKFEWLLNGKSMKDMSDVTITNEKTVSRMEIKDVQVKHSGTVTVTAANDTGETTSSSYVSVTERKEPAKITKGPESITVKESEEARFSVEFSGFPIPDANWTINSKSLEESNCSVELVTENYKSSIKIEKCSLKQSGEIAVTAENVYGKDTKTAMLKVLGNENTPTFVTELIDRTVDEGEPLRWDVKLARPFAGTTVTWYLNNQELVNSEEIQIVDHGIGDGQHHITISEATTSLKGTLSCKATNSYGTTESKALITVKEVDRKPVIKKKIYDHDTEEGESVKFSAVISGRPTPKVSWFLNNEEAIASDEIRIKFDESTGKASIKILNPVESQSGTVTIRASNALGETEASAKLVVEKKKEPPKFLAAMDSRQINEGETAKFAVTVEGTPKPEVQWFLNGEPIIPTSTVIMTEENGTHTLILNNVTLEQSGEISCEARNSVGYKKYNATLSVKQTGEAPTFACNLEDRLVDEGSSLHMEAKLNLTKPKPTITWFSDGKKLSDSRFVTKMNDDGVLSLDIAETKLSDKSRITIKAENSFGIAECSASIGVKKKRALAKPAFLSDIAPICLKEGDTLETNIIITGDPPPFAKWYINNKLVVETEDTEMKSEKGVYSLKIYGASRDMTGTIKCTAYNRMGEITTEGKIEVVSPVPVEFESTLCDATCREGDTLKLKAVLLGEPTPDVTWYINGQKLEESQNVKIHAEKGTYTVTIKDITIAYSGKVICEAVNEYGRASSEAMLVVLPRGEPPDFIEWLSNIKARPGSQVTHKVVFTGDPKPVLTWYINGEEVHNSEEISIFTDQTTSTLIIKSFQAEKHIGEIICRAENEAGEVSCTASMGVYTTEMYSESNSEAMAEELQDFSDQGTENEESLAESLQIRTPTPIMVPKFITKLRDTRIKKGSQAIFECVVPDSKGVCCKWLKDGKEIELIARIRVQTRTIEGFTTSELIIDDVSLEDAGVYSVIVENTVGTESCQANLYVVEEIEKPESRAPEFTIALRDKRVQAGEKVVFECKVTGEPQPKIRWLHEEMAVEEMTKKVKIESSGDVQRLIISATEFDDHGKYSCIAENEAGISRSEATLSIHAEAPQFVRHIADKEIAVGQKLILECTVSGLPKPVVQFYREQTRLVSNSHVSVEHDQANVHWRLVIKETVDEDFASYTAVATNAVGTTESQAEVKQKQEYERKESSDSTSVEFPRFTEEPSGVTVQESEKVEFSAVVTGRPEPKVEWYKNGNLVVIDNSRITTKMEEGRHTLVIAEAKTDDIGVYSCKATNKVGSLEVAAKLGVEKCEQPVFTETLSALQVHENETARLSVTVEGKPQPVVQWLKDGFPVNIDNENVFTKVDENGKNELVIKEARISDAGIYSCIAVNKVGSSETSANFAVEEIFEAPQFTQELVKTICTPGDEAVLTVTVEGRPTPKVEWFKDGTPVNIDNVSIFSKKNDNGQHTLIIKHARKEDAGQYTCKAGNDVGTSETKCHFAVEITEQVPTFDEELEDFMVKEGENAEMSVVVKGVPTPTVQWLKNNVPICIDNKHFVEIIESEGKHTLKVHNASMEDAGSYACKAENKAGVNKIEVNFAVEETTEAPSFVEKVEDMSVPKNEDAVFSVVVSGKPQPEVEWLCNGVPINIDGVHYLERKNGIGHHELIIKQSQMEDGGVYTCKATNSVGTEETAIKFAIEELLTAPHFIQQLDEISVTDGSDAVLKVTVEGNPAPEVTWMKDGHAVNIDNVHFISKQNEHGCYSLIIKEANKQDIGTYNCKASNAAGSAELAIKFAIEDLLVAPQFTEELHELSVKAGETATLEVTVEGSPLPTVTWYKQDSPVCIDDSHFIEKKDENGHYSLTIHEATTADVGVYSCKATNAAGSTECSTKFAVQEMLQAPEFTQELEEMTVADGEDAVLSVVVHGKPEPEVKWLKSGVPVEIDGIHTIANEVNGQCTLTIKSAQSVDAGMYSCEAVNKLGSAKAEIKFAVSEKLIAPEFLEKLTDISVQETDSATIAVTVAGKPEPVIQWYKDDVAVNIDNTHIISKAGENGRHELIINEVREDDAGTYSCKAVNKAGSEVVAMHFAVEEAVVPPHFIEQLQEVSVEEAEQAVLKVVVDGIPEPKITWLKNGAPINIDNVHIFVKDNEHGEHSLIVNEVNVEDLGEYTCTAVNTAGQEECTAELKFPKYRFERVNEEEAKPMFIQPIQTVKAESDQTKVTMMCQVNEESQPEVHWYHDGQMVTADKDNFSVEMLEHGVMKLTIMNATSEDIGRYTCEAVNKFGKASTATQLTETFAAVTEEITPFESVLGFVNPLQDAVVKKGVPLEMECKLDFTAEKVSVNWLKDGGKLPIEAKVVSLDDGVQKMMIAKAKPEHAGLYRCVAAVNDTSVSTEAKITISGSPEFTQPLKSCSISETGEAVLKCKVEGNPRPKVTWKKNGKEVEKSKRITIESYDDGTNIMKIEGATEEDCGEYRCEAVNEYGSAWTEGPIDFAQECKEGEAPDFLEPVKPVVVMEGETAVLVGKLSGTPAPTVEWYRGEQKLTDDNERIFIESFEDGTQRLLIRNVQQSDADEYRCFATNEYGDVFSDVTINVQEAELAPDFLADLQAVQATEGEAIKFECRVSGQPLPEVKWYRDGVELKQKPGIKMESLPDGTNRLIIDSVHVDDQGNYRCEATNSSGSMSSKAPLNVCAIERLKILKNLSDITVGPKQKIILKIEVEGQPKTVKWFKGKEEVLSDRRTKVQKLSDQEYLLEIEKAERSDGGTYRVVLSTESESLESSSVVSVANELKFNQSLNDTSVQEGSTLELEVQIDGKVGKIDWYKDGTLIESSRAKKEELANGRYRLTISDFASDDVGKYTVKVANEYEANETSANIDIKLAAPEFVSKPSSITVAKHDDIVIEFATKGTVKGVKWYKNGSEVTNGKIEELDEGKYKLYKRKASLTDDADYKVVLFNKDSEAEALLHITVKPVLEIVKTLEDVTVDEGQKAVLEIETNSAPDEVVWYKNGEEVQKSDNIKAEVVGTACRLTVKHAADEDTADYKVVAESKGTSAMSSCSLVVKVPAISILKQLENKTSCVGDKVVLEIQTNTIPKRVKWYKNGKEIKENEHSKPQKINDNCYQLILDNVSADDTAEYKVEVSTDRNTADSSCSLTVKPMDIKFEEALKDVKAMEGNKIILSIKVSLAPKSVKWYKANTELAESDSVLLKKVDDKKYEVVIPWAKVGDAAEYKVAVYGDEDCIESTCKVEVTEKQVEVVSGLKDQEVEEGSPVTLTVKVDKKPKITKWYKNGKELSSNALVQVIKVDDFTYELKIPKAAKDDTAEYTFTVGNTDDDTVETSCSLTVKLPTLVFEKELINTSAPEGEKVVLTAEVNSAPKQVKWYKNGKEISLNNHVKPKEVSDKVFQLEISKCLNEDTATYKIVVSNDDSSADSSCKLTVVQKPKIVKGIQDQVIPVGDTLSIPIETKGRLRSVKFYKNGKAITASADKRIQEIKVDEDNYVLRIEKATEDDSGKYKVEIENEAGTAESSGEITVEPQISFLKPLKDIEVTEEQSAEFTVESNCKPRTIKWYRNGREVKPGTERVLLKSANNKFSLVINKTAIDDTAEYKVILTNSSGSIESSAKLVVKKKPVMPSIIKGLENMVIPKGSKLVLEVKFAGGPFVVRWLKDGTPVTQAANIIIEKVDEECYRLTIPNAAVTDADSYTAEAANDIGAVKTTGQVEVDVKPKILKNLENAEVSEGDKHVFTVETTTPVRTVKWYKNGREIKDTPNSKQKQLSPTKYELSIAEASDNDTAVFKVVLSNAAGECDSSASLTVKKKNVLRIVKGLIDQNLTENDELKLSVQVEGRPKKVKWYKNGQELKADAQMLIKENWDAGEFTLAIEKSSTQDSGTYRVVLSNENGEVHSDGHIFVRAKKMEPLTSAPIFVTQLTDVEVYEGDIIALKCLVNGEPKPEVTWEKDGMQVAADSRIVQRMALDGTATYRVLDAKKMDAGSYAIIAKNVAGEARSECKVNVLSADLIPTEPKFIIPLKAVTGEIGGKAEFRVKVRGVSKPQLQWYLNGKELLANDEIAIDDMGDGNWTLTIKDVKREHAGRITCIASNEKGKAECEERFTVREIKPGKTSDEINYPPRFNVPLWDRKILEGKSTSIECHVDAKPTAEIKWYKDGVEMASTEHVTFQNLSDGACRVYYSTFQRSDAGMYKCVATNTLGSAQTVATMSVEVEEFEENISEKVYPPRFNPPLMDKIGKTGDKIVLSCRVSSAPAAKISWFKDGLPLKTDKRIVAEVDNEGNCSLTISEANETDGGAYRCVASNEHGTTNTVCLLTVKRPKEEIKREGEEPMFTKGLVDKWIDRGASLMLNCVVTGTPTPEIKWYRNGILLRQTDRTKMETLSDGTCTLTVNECTMSDEGIYRCEAENKLGRAKTQCTAHVQLTFGKTEERKLEEGSAPKFVCPLEDMTVTVGSSIDLMCKVVGSPAPNIKWSKDGVPLPDDIRYNWEIDSSSGTYRLKISKSTLYDEGTYRCVASNSFGSATTKAFVRIEDTVKPKTVSSSETALPPRFTISLADARAIEGGELKFECKVDGIPLPDLVWYQNGEKLTASDRIKMGINENNVAWLTISSCTMEDDGIYRVIATNSTGSAHDKATGTVKKALGDLHSKSPATEQYNANRAPKVVVPLESVKTTEKSSFSLRCKFSGEPKPTIKWFKDGERIYAYGQCSILETEDNFCELNVKQAASYDAGSYRCMAENVYGNARTVCEVTVQPAERKPVVNWENIIKEGKAPGFSTPLTMKRAKPGETVVMECVPYGKPFPEIKWLKDGIEIEENSNIKIEGDELGAQRIIIKNVTFGSEGHYRCVAKNEYGTASTKDELRVEGPRKISLKHLEESEEPEEKKPRIRRGLYNMNIHQGSNIEIQVCTSGWPTPSVKWFKNGEELLPDNHRLIWTDERGIHRCVIVNSLPEDEGEYSLEATNKLGSAVTEGFISIIKPRDAETSGRDDRSGVSYPPGFIRQLKNKHVFSHMPTIFDCLIVGNPQPEVEWYHNGKKIVPSGRIRIQACGGGSHAIIILDTLPEDAGEYVCVARNSQGNASSSAVLDVTGYKLSFVLVPHLDEIKFNGSVDVTPYLTEEYGFRKLNFGSFPTPPDRGPFIKEVTGHHLTLSWIPTKRAPPRYPQVTYVIEIRELPEKEWTLLDYNIPEPVCKVRNLQLGKSYQFRVRAENIYGISDPSPASPPSRLMAPPQPVLDKNKRVIPLLDPYAEKALDQAYAEQYACAPWFTPGVVEKRFCAENDTMAITLHVAGYPDPEIVWKFRGWDLDTNDPLSKAHITTCGGTDTTLTISGFSKDNVGQYQCVAKNQYGEAQQNVFVDMAARPSFLQPLENKVVSNAHPLRLDVRVEGNPFPELKWMKEWRPIVESSRVRFMQDGPFLCSLIIEDPIWRDCGIYSVTATNEAGTATTSCSVTVEAEGDYNDVQLPKRVITLESKKVREIYKIDEKDEKKKHGVVFRAAASGAPFHVIERETGKCFLAQLCPLDDSLKRNIEMHNSLEHTNITQFKRVVVDQGIAVIVHQNANRVLLDSLNENFGKKNTEDQARLYIRQLLLALKCLHDKGIAHLDLRPEVLLLCGDKLLLSDFSQCRHLQRGKISTAITGNPEFVSPEIAAGIPVTLASDMWSIGTLTYLLLTGISPFLGINDQETVKNLLLGNYSLNTKEFNGISEAAKSFIAQLLVTNIRGRMTVNEALSHPWLSAPSKSPGDSPSASDNNKMKQFKYQNKWLVIIALSKGW</sequence>
<feature type="domain" description="Ig-like" evidence="11">
    <location>
        <begin position="931"/>
        <end position="1017"/>
    </location>
</feature>
<feature type="domain" description="Ig-like" evidence="11">
    <location>
        <begin position="4568"/>
        <end position="4656"/>
    </location>
</feature>
<dbReference type="FunFam" id="2.60.40.10:FF:000080">
    <property type="entry name" value="Myosin light chain kinase, smooth muscle"/>
    <property type="match status" value="2"/>
</dbReference>
<feature type="domain" description="Protein kinase" evidence="10">
    <location>
        <begin position="6387"/>
        <end position="6675"/>
    </location>
</feature>
<organism evidence="13 14">
    <name type="scientific">Syphacia muris</name>
    <dbReference type="NCBI Taxonomy" id="451379"/>
    <lineage>
        <taxon>Eukaryota</taxon>
        <taxon>Metazoa</taxon>
        <taxon>Ecdysozoa</taxon>
        <taxon>Nematoda</taxon>
        <taxon>Chromadorea</taxon>
        <taxon>Rhabditida</taxon>
        <taxon>Spirurina</taxon>
        <taxon>Oxyuridomorpha</taxon>
        <taxon>Oxyuroidea</taxon>
        <taxon>Oxyuridae</taxon>
        <taxon>Syphacia</taxon>
    </lineage>
</organism>
<dbReference type="GO" id="GO:0019899">
    <property type="term" value="F:enzyme binding"/>
    <property type="evidence" value="ECO:0007669"/>
    <property type="project" value="UniProtKB-ARBA"/>
</dbReference>
<feature type="domain" description="Ig-like" evidence="11">
    <location>
        <begin position="1515"/>
        <end position="1603"/>
    </location>
</feature>
<dbReference type="Gene3D" id="1.10.510.10">
    <property type="entry name" value="Transferase(Phosphotransferase) domain 1"/>
    <property type="match status" value="1"/>
</dbReference>
<evidence type="ECO:0000259" key="12">
    <source>
        <dbReference type="PROSITE" id="PS50853"/>
    </source>
</evidence>
<dbReference type="FunFam" id="2.60.40.10:FF:000425">
    <property type="entry name" value="Myosin light chain kinase"/>
    <property type="match status" value="10"/>
</dbReference>
<dbReference type="FunFam" id="2.60.40.10:FF:001436">
    <property type="entry name" value="Muscle M-line assembly protein unc-89"/>
    <property type="match status" value="1"/>
</dbReference>
<feature type="domain" description="Ig-like" evidence="11">
    <location>
        <begin position="5064"/>
        <end position="5153"/>
    </location>
</feature>
<evidence type="ECO:0000313" key="13">
    <source>
        <dbReference type="Proteomes" id="UP000046393"/>
    </source>
</evidence>
<keyword evidence="6" id="KW-1015">Disulfide bond</keyword>
<dbReference type="GO" id="GO:0040017">
    <property type="term" value="P:positive regulation of locomotion"/>
    <property type="evidence" value="ECO:0007669"/>
    <property type="project" value="UniProtKB-ARBA"/>
</dbReference>
<dbReference type="CDD" id="cd00063">
    <property type="entry name" value="FN3"/>
    <property type="match status" value="1"/>
</dbReference>
<feature type="domain" description="Ig-like" evidence="11">
    <location>
        <begin position="5382"/>
        <end position="5472"/>
    </location>
</feature>
<evidence type="ECO:0000256" key="2">
    <source>
        <dbReference type="ARBA" id="ARBA00006692"/>
    </source>
</evidence>
<feature type="domain" description="Fibronectin type-III" evidence="12">
    <location>
        <begin position="6074"/>
        <end position="6170"/>
    </location>
</feature>
<dbReference type="GO" id="GO:0060298">
    <property type="term" value="P:positive regulation of sarcomere organization"/>
    <property type="evidence" value="ECO:0007669"/>
    <property type="project" value="UniProtKB-ARBA"/>
</dbReference>
<feature type="domain" description="Ig-like" evidence="11">
    <location>
        <begin position="1222"/>
        <end position="1312"/>
    </location>
</feature>
<evidence type="ECO:0000256" key="3">
    <source>
        <dbReference type="ARBA" id="ARBA00022443"/>
    </source>
</evidence>
<dbReference type="InterPro" id="IPR003961">
    <property type="entry name" value="FN3_dom"/>
</dbReference>
<feature type="domain" description="Ig-like" evidence="11">
    <location>
        <begin position="2738"/>
        <end position="2828"/>
    </location>
</feature>
<dbReference type="InterPro" id="IPR036116">
    <property type="entry name" value="FN3_sf"/>
</dbReference>
<feature type="domain" description="Ig-like" evidence="11">
    <location>
        <begin position="2933"/>
        <end position="3025"/>
    </location>
</feature>
<feature type="domain" description="Ig-like" evidence="11">
    <location>
        <begin position="2248"/>
        <end position="2338"/>
    </location>
</feature>
<feature type="domain" description="Ig-like" evidence="11">
    <location>
        <begin position="2640"/>
        <end position="2726"/>
    </location>
</feature>
<dbReference type="SUPFAM" id="SSF48726">
    <property type="entry name" value="Immunoglobulin"/>
    <property type="match status" value="61"/>
</dbReference>
<dbReference type="WBParaSite" id="SMUV_0000318001-mRNA-1">
    <property type="protein sequence ID" value="SMUV_0000318001-mRNA-1"/>
    <property type="gene ID" value="SMUV_0000318001"/>
</dbReference>
<feature type="domain" description="Ig-like" evidence="11">
    <location>
        <begin position="2346"/>
        <end position="2436"/>
    </location>
</feature>
<dbReference type="FunFam" id="2.60.40.10:FF:000107">
    <property type="entry name" value="Myosin, light chain kinase a"/>
    <property type="match status" value="8"/>
</dbReference>
<feature type="domain" description="Ig-like" evidence="11">
    <location>
        <begin position="3999"/>
        <end position="4089"/>
    </location>
</feature>
<feature type="domain" description="Ig-like" evidence="11">
    <location>
        <begin position="6302"/>
        <end position="6391"/>
    </location>
</feature>
<keyword evidence="5" id="KW-0677">Repeat</keyword>
<comment type="similarity">
    <text evidence="2">Belongs to the protein kinase superfamily. CAMK Ser/Thr protein kinase family.</text>
</comment>
<keyword evidence="4" id="KW-0963">Cytoplasm</keyword>
<dbReference type="InterPro" id="IPR011009">
    <property type="entry name" value="Kinase-like_dom_sf"/>
</dbReference>
<feature type="domain" description="Ig-like" evidence="11">
    <location>
        <begin position="4470"/>
        <end position="4560"/>
    </location>
</feature>
<feature type="domain" description="Ig-like" evidence="11">
    <location>
        <begin position="3906"/>
        <end position="3995"/>
    </location>
</feature>
<dbReference type="SMART" id="SM00406">
    <property type="entry name" value="IGv"/>
    <property type="match status" value="7"/>
</dbReference>
<feature type="domain" description="Ig-like" evidence="11">
    <location>
        <begin position="1843"/>
        <end position="1935"/>
    </location>
</feature>
<dbReference type="PROSITE" id="PS50853">
    <property type="entry name" value="FN3"/>
    <property type="match status" value="1"/>
</dbReference>
<feature type="domain" description="Ig-like" evidence="11">
    <location>
        <begin position="3031"/>
        <end position="3121"/>
    </location>
</feature>
<dbReference type="InterPro" id="IPR007110">
    <property type="entry name" value="Ig-like_dom"/>
</dbReference>
<feature type="domain" description="Ig-like" evidence="11">
    <location>
        <begin position="4858"/>
        <end position="4947"/>
    </location>
</feature>
<feature type="domain" description="Ig-like" evidence="11">
    <location>
        <begin position="5604"/>
        <end position="5695"/>
    </location>
</feature>
<feature type="domain" description="Ig-like" evidence="11">
    <location>
        <begin position="5491"/>
        <end position="5580"/>
    </location>
</feature>
<keyword evidence="3" id="KW-0728">SH3 domain</keyword>
<feature type="domain" description="Ig-like" evidence="11">
    <location>
        <begin position="315"/>
        <end position="387"/>
    </location>
</feature>
<dbReference type="PROSITE" id="PS50835">
    <property type="entry name" value="IG_LIKE"/>
    <property type="match status" value="53"/>
</dbReference>
<feature type="domain" description="Ig-like" evidence="11">
    <location>
        <begin position="4661"/>
        <end position="4749"/>
    </location>
</feature>
<feature type="domain" description="Ig-like" evidence="11">
    <location>
        <begin position="4753"/>
        <end position="4845"/>
    </location>
</feature>
<feature type="domain" description="Ig-like" evidence="11">
    <location>
        <begin position="4377"/>
        <end position="4467"/>
    </location>
</feature>
<feature type="domain" description="Ig-like" evidence="11">
    <location>
        <begin position="5274"/>
        <end position="5365"/>
    </location>
</feature>
<name>A0A0N5AFV9_9BILA</name>
<feature type="region of interest" description="Disordered" evidence="9">
    <location>
        <begin position="27"/>
        <end position="107"/>
    </location>
</feature>
<dbReference type="PANTHER" id="PTHR47633">
    <property type="entry name" value="IMMUNOGLOBULIN"/>
    <property type="match status" value="1"/>
</dbReference>
<feature type="domain" description="Ig-like" evidence="11">
    <location>
        <begin position="5715"/>
        <end position="5806"/>
    </location>
</feature>
<dbReference type="PANTHER" id="PTHR47633:SF4">
    <property type="entry name" value="MYOPALLADIN ISOFORM X1"/>
    <property type="match status" value="1"/>
</dbReference>
<dbReference type="GO" id="GO:0045989">
    <property type="term" value="P:positive regulation of striated muscle contraction"/>
    <property type="evidence" value="ECO:0007669"/>
    <property type="project" value="UniProtKB-ARBA"/>
</dbReference>
<feature type="compositionally biased region" description="Basic and acidic residues" evidence="9">
    <location>
        <begin position="2130"/>
        <end position="2144"/>
    </location>
</feature>
<feature type="compositionally biased region" description="Polar residues" evidence="9">
    <location>
        <begin position="54"/>
        <end position="66"/>
    </location>
</feature>
<feature type="domain" description="Ig-like" evidence="11">
    <location>
        <begin position="1320"/>
        <end position="1408"/>
    </location>
</feature>
<feature type="domain" description="Ig-like" evidence="11">
    <location>
        <begin position="3438"/>
        <end position="3528"/>
    </location>
</feature>
<feature type="domain" description="Ig-like" evidence="11">
    <location>
        <begin position="4282"/>
        <end position="4372"/>
    </location>
</feature>
<evidence type="ECO:0000256" key="5">
    <source>
        <dbReference type="ARBA" id="ARBA00022737"/>
    </source>
</evidence>
<feature type="domain" description="Ig-like" evidence="11">
    <location>
        <begin position="4958"/>
        <end position="5047"/>
    </location>
</feature>
<evidence type="ECO:0000256" key="4">
    <source>
        <dbReference type="ARBA" id="ARBA00022490"/>
    </source>
</evidence>
<dbReference type="FunFam" id="2.60.40.10:FF:000032">
    <property type="entry name" value="palladin isoform X1"/>
    <property type="match status" value="6"/>
</dbReference>
<dbReference type="FunFam" id="2.60.40.10:FF:000344">
    <property type="entry name" value="Muscle M-line assembly protein unc-89"/>
    <property type="match status" value="3"/>
</dbReference>
<feature type="domain" description="Ig-like" evidence="11">
    <location>
        <begin position="215"/>
        <end position="303"/>
    </location>
</feature>
<feature type="domain" description="Ig-like" evidence="11">
    <location>
        <begin position="514"/>
        <end position="601"/>
    </location>
</feature>
<keyword evidence="8" id="KW-0393">Immunoglobulin domain</keyword>
<evidence type="ECO:0000259" key="10">
    <source>
        <dbReference type="PROSITE" id="PS50011"/>
    </source>
</evidence>
<feature type="domain" description="Ig-like" evidence="11">
    <location>
        <begin position="3137"/>
        <end position="3228"/>
    </location>
</feature>
<feature type="domain" description="Ig-like" evidence="11">
    <location>
        <begin position="4187"/>
        <end position="4278"/>
    </location>
</feature>
<dbReference type="SUPFAM" id="SSF49265">
    <property type="entry name" value="Fibronectin type III"/>
    <property type="match status" value="1"/>
</dbReference>
<reference evidence="14" key="1">
    <citation type="submission" date="2016-04" db="UniProtKB">
        <authorList>
            <consortium name="WormBaseParasite"/>
        </authorList>
    </citation>
    <scope>IDENTIFICATION</scope>
</reference>
<dbReference type="InterPro" id="IPR013783">
    <property type="entry name" value="Ig-like_fold"/>
</dbReference>
<feature type="domain" description="Ig-like" evidence="11">
    <location>
        <begin position="3240"/>
        <end position="3333"/>
    </location>
</feature>
<dbReference type="CDD" id="cd00096">
    <property type="entry name" value="Ig"/>
    <property type="match status" value="2"/>
</dbReference>
<feature type="domain" description="Ig-like" evidence="11">
    <location>
        <begin position="5170"/>
        <end position="5259"/>
    </location>
</feature>
<protein>
    <submittedName>
        <fullName evidence="14">Muscle M-line assembly protein unc-89</fullName>
    </submittedName>
</protein>
<evidence type="ECO:0000256" key="8">
    <source>
        <dbReference type="ARBA" id="ARBA00023319"/>
    </source>
</evidence>
<dbReference type="FunFam" id="2.60.40.10:FF:001409">
    <property type="entry name" value="Muscle M-line assembly protein unc-89"/>
    <property type="match status" value="1"/>
</dbReference>
<dbReference type="SMART" id="SM00220">
    <property type="entry name" value="S_TKc"/>
    <property type="match status" value="1"/>
</dbReference>
<dbReference type="FunFam" id="2.60.40.10:FF:000345">
    <property type="entry name" value="Muscle M-line assembly protein unc-89"/>
    <property type="match status" value="6"/>
</dbReference>
<dbReference type="InterPro" id="IPR003599">
    <property type="entry name" value="Ig_sub"/>
</dbReference>
<feature type="domain" description="Ig-like" evidence="11">
    <location>
        <begin position="135"/>
        <end position="200"/>
    </location>
</feature>
<evidence type="ECO:0000256" key="1">
    <source>
        <dbReference type="ARBA" id="ARBA00004161"/>
    </source>
</evidence>
<feature type="domain" description="Ig-like" evidence="11">
    <location>
        <begin position="3716"/>
        <end position="3812"/>
    </location>
</feature>
<dbReference type="Pfam" id="PF00041">
    <property type="entry name" value="fn3"/>
    <property type="match status" value="1"/>
</dbReference>
<proteinExistence type="inferred from homology"/>
<dbReference type="GO" id="GO:0045214">
    <property type="term" value="P:sarcomere organization"/>
    <property type="evidence" value="ECO:0007669"/>
    <property type="project" value="UniProtKB-ARBA"/>
</dbReference>
<dbReference type="Gene3D" id="2.60.40.10">
    <property type="entry name" value="Immunoglobulins"/>
    <property type="match status" value="62"/>
</dbReference>
<dbReference type="PROSITE" id="PS50011">
    <property type="entry name" value="PROTEIN_KINASE_DOM"/>
    <property type="match status" value="1"/>
</dbReference>
<feature type="domain" description="Ig-like" evidence="11">
    <location>
        <begin position="2043"/>
        <end position="2133"/>
    </location>
</feature>
<feature type="domain" description="Ig-like" evidence="11">
    <location>
        <begin position="3338"/>
        <end position="3427"/>
    </location>
</feature>
<keyword evidence="13" id="KW-1185">Reference proteome</keyword>
<dbReference type="InterPro" id="IPR003598">
    <property type="entry name" value="Ig_sub2"/>
</dbReference>
<dbReference type="GO" id="GO:0004672">
    <property type="term" value="F:protein kinase activity"/>
    <property type="evidence" value="ECO:0007669"/>
    <property type="project" value="InterPro"/>
</dbReference>
<dbReference type="Pfam" id="PF07679">
    <property type="entry name" value="I-set"/>
    <property type="match status" value="60"/>
</dbReference>
<feature type="domain" description="Ig-like" evidence="11">
    <location>
        <begin position="1706"/>
        <end position="1795"/>
    </location>
</feature>